<reference evidence="2 3" key="1">
    <citation type="journal article" date="2017" name="BMC Genomics">
        <title>Genomic analysis of methanogenic archaea reveals a shift towards energy conservation.</title>
        <authorList>
            <person name="Gilmore S.P."/>
            <person name="Henske J.K."/>
            <person name="Sexton J.A."/>
            <person name="Solomon K.V."/>
            <person name="Seppala S."/>
            <person name="Yoo J.I."/>
            <person name="Huyett L.M."/>
            <person name="Pressman A."/>
            <person name="Cogan J.Z."/>
            <person name="Kivenson V."/>
            <person name="Peng X."/>
            <person name="Tan Y."/>
            <person name="Valentine D.L."/>
            <person name="O'Malley M.A."/>
        </authorList>
    </citation>
    <scope>NUCLEOTIDE SEQUENCE [LARGE SCALE GENOMIC DNA]</scope>
    <source>
        <strain evidence="2 3">M.o.H.</strain>
    </source>
</reference>
<keyword evidence="1" id="KW-0472">Membrane</keyword>
<keyword evidence="1" id="KW-0812">Transmembrane</keyword>
<organism evidence="2 3">
    <name type="scientific">Methanobacterium bryantii</name>
    <dbReference type="NCBI Taxonomy" id="2161"/>
    <lineage>
        <taxon>Archaea</taxon>
        <taxon>Methanobacteriati</taxon>
        <taxon>Methanobacteriota</taxon>
        <taxon>Methanomada group</taxon>
        <taxon>Methanobacteria</taxon>
        <taxon>Methanobacteriales</taxon>
        <taxon>Methanobacteriaceae</taxon>
        <taxon>Methanobacterium</taxon>
    </lineage>
</organism>
<name>A0A2A2H3R1_METBR</name>
<evidence type="ECO:0000313" key="3">
    <source>
        <dbReference type="Proteomes" id="UP000217784"/>
    </source>
</evidence>
<accession>A0A2A2H3R1</accession>
<sequence length="146" mass="15782">MNDRGVMTVDLIFATLLIIIVAGSIVTVVSNRMDTTSQTEELSKARMTADNVAEAINKVYSSGTGHSANISLPNDIKGEKYYINVNSSGVYVTVGGMTGKSYIIPKKVSNSYLMDESQITMYCGSTYIIKNVNGSEGYNWIIITGS</sequence>
<keyword evidence="3" id="KW-1185">Reference proteome</keyword>
<dbReference type="EMBL" id="LMVM01000033">
    <property type="protein sequence ID" value="PAV04007.1"/>
    <property type="molecule type" value="Genomic_DNA"/>
</dbReference>
<dbReference type="Proteomes" id="UP000217784">
    <property type="component" value="Unassembled WGS sequence"/>
</dbReference>
<comment type="caution">
    <text evidence="2">The sequence shown here is derived from an EMBL/GenBank/DDBJ whole genome shotgun (WGS) entry which is preliminary data.</text>
</comment>
<dbReference type="AlphaFoldDB" id="A0A2A2H3R1"/>
<gene>
    <name evidence="2" type="ORF">ASJ80_03050</name>
</gene>
<protein>
    <recommendedName>
        <fullName evidence="4">Class III signal peptide-containing protein</fullName>
    </recommendedName>
</protein>
<evidence type="ECO:0008006" key="4">
    <source>
        <dbReference type="Google" id="ProtNLM"/>
    </source>
</evidence>
<feature type="transmembrane region" description="Helical" evidence="1">
    <location>
        <begin position="6"/>
        <end position="29"/>
    </location>
</feature>
<dbReference type="OrthoDB" id="77333at2157"/>
<evidence type="ECO:0000256" key="1">
    <source>
        <dbReference type="SAM" id="Phobius"/>
    </source>
</evidence>
<keyword evidence="1" id="KW-1133">Transmembrane helix</keyword>
<proteinExistence type="predicted"/>
<evidence type="ECO:0000313" key="2">
    <source>
        <dbReference type="EMBL" id="PAV04007.1"/>
    </source>
</evidence>
<dbReference type="RefSeq" id="WP_069583703.1">
    <property type="nucleotide sequence ID" value="NZ_LMVM01000033.1"/>
</dbReference>